<gene>
    <name evidence="2" type="ORF">BKA00_005643</name>
</gene>
<dbReference type="AlphaFoldDB" id="A0A7X0G3U5"/>
<dbReference type="RefSeq" id="WP_185029958.1">
    <property type="nucleotide sequence ID" value="NZ_JACHMQ010000001.1"/>
</dbReference>
<feature type="transmembrane region" description="Helical" evidence="1">
    <location>
        <begin position="98"/>
        <end position="116"/>
    </location>
</feature>
<feature type="transmembrane region" description="Helical" evidence="1">
    <location>
        <begin position="46"/>
        <end position="64"/>
    </location>
</feature>
<protein>
    <submittedName>
        <fullName evidence="2">Uncharacterized protein</fullName>
    </submittedName>
</protein>
<organism evidence="2 3">
    <name type="scientific">Actinomadura coerulea</name>
    <dbReference type="NCBI Taxonomy" id="46159"/>
    <lineage>
        <taxon>Bacteria</taxon>
        <taxon>Bacillati</taxon>
        <taxon>Actinomycetota</taxon>
        <taxon>Actinomycetes</taxon>
        <taxon>Streptosporangiales</taxon>
        <taxon>Thermomonosporaceae</taxon>
        <taxon>Actinomadura</taxon>
    </lineage>
</organism>
<feature type="transmembrane region" description="Helical" evidence="1">
    <location>
        <begin position="71"/>
        <end position="92"/>
    </location>
</feature>
<accession>A0A7X0G3U5</accession>
<dbReference type="EMBL" id="JACHMQ010000001">
    <property type="protein sequence ID" value="MBB6398729.1"/>
    <property type="molecule type" value="Genomic_DNA"/>
</dbReference>
<keyword evidence="1" id="KW-0812">Transmembrane</keyword>
<reference evidence="2 3" key="1">
    <citation type="submission" date="2020-08" db="EMBL/GenBank/DDBJ databases">
        <title>Sequencing the genomes of 1000 actinobacteria strains.</title>
        <authorList>
            <person name="Klenk H.-P."/>
        </authorList>
    </citation>
    <scope>NUCLEOTIDE SEQUENCE [LARGE SCALE GENOMIC DNA]</scope>
    <source>
        <strain evidence="2 3">DSM 43675</strain>
    </source>
</reference>
<sequence length="315" mass="33883">MLRPIVDPELPEDDRDVLVANPDALTPLREKPPAPPPLGGRTWADAGLSFLAGTACGFLPAVALPSLFGQVGAAVGIAVGIAVQGGLAATWWFGGLGLFLVVGTVLQIGFFVTLLVRCGEGRPQRLGREHHTRYYTEADFNTRTLPLVRRAQDAVAAVLGSDVDAAGLLDDIANTLELPRQEWAIATTCAEVTRINRQLRSLRKSDTGLGEMLEPQQRALAVTIEGVGRRVAALEGYAERTAAADAAYREWQVMEELDDLRADVQELLARTARDELAVAEIGHLAEKTPLTELRRTVEEARQAGLVLAASEKEPA</sequence>
<keyword evidence="1" id="KW-0472">Membrane</keyword>
<proteinExistence type="predicted"/>
<comment type="caution">
    <text evidence="2">The sequence shown here is derived from an EMBL/GenBank/DDBJ whole genome shotgun (WGS) entry which is preliminary data.</text>
</comment>
<keyword evidence="1" id="KW-1133">Transmembrane helix</keyword>
<evidence type="ECO:0000313" key="2">
    <source>
        <dbReference type="EMBL" id="MBB6398729.1"/>
    </source>
</evidence>
<name>A0A7X0G3U5_9ACTN</name>
<keyword evidence="3" id="KW-1185">Reference proteome</keyword>
<evidence type="ECO:0000313" key="3">
    <source>
        <dbReference type="Proteomes" id="UP000546324"/>
    </source>
</evidence>
<evidence type="ECO:0000256" key="1">
    <source>
        <dbReference type="SAM" id="Phobius"/>
    </source>
</evidence>
<dbReference type="Proteomes" id="UP000546324">
    <property type="component" value="Unassembled WGS sequence"/>
</dbReference>